<dbReference type="PANTHER" id="PTHR12243">
    <property type="entry name" value="MADF DOMAIN TRANSCRIPTION FACTOR"/>
    <property type="match status" value="1"/>
</dbReference>
<feature type="domain" description="MADF" evidence="1">
    <location>
        <begin position="32"/>
        <end position="125"/>
    </location>
</feature>
<evidence type="ECO:0000313" key="3">
    <source>
        <dbReference type="Proteomes" id="UP001516400"/>
    </source>
</evidence>
<accession>A0ABD2NH56</accession>
<dbReference type="Pfam" id="PF10545">
    <property type="entry name" value="MADF_DNA_bdg"/>
    <property type="match status" value="1"/>
</dbReference>
<dbReference type="PANTHER" id="PTHR12243:SF67">
    <property type="entry name" value="COREPRESSOR OF PANGOLIN, ISOFORM A-RELATED"/>
    <property type="match status" value="1"/>
</dbReference>
<evidence type="ECO:0000313" key="2">
    <source>
        <dbReference type="EMBL" id="KAL3277707.1"/>
    </source>
</evidence>
<dbReference type="AlphaFoldDB" id="A0ABD2NH56"/>
<dbReference type="InterPro" id="IPR006578">
    <property type="entry name" value="MADF-dom"/>
</dbReference>
<comment type="caution">
    <text evidence="2">The sequence shown here is derived from an EMBL/GenBank/DDBJ whole genome shotgun (WGS) entry which is preliminary data.</text>
</comment>
<sequence>MLCLRGLCLWQCEYNIECMLTSFAFYIMDNEKLIELIREYTLLYDFNDKNYSDNQKKDQAWKEIGRKLKRSGKECKKSWALLRDAFRRTVRKKNNSNSNNSEWTGVLEKKWKFEDEMSFLLPYIKKRSTTSISVPVFDGDDNVKEDDFVDDEMAQKWSSDVGQPMTVTFPTTPDVNLQTAGSLSTVSSQAHFNSQPTLTKKRKKRTSEISDAILMKYILDNKKTSSQDDIGQFMAGITTTLRSFPARDRAVAKAQIFGIVSQMEIEILNRPSMSNSRVSTPSSSTTMPDTIQDFYEGCLSLNTEEQIKYEHIE</sequence>
<evidence type="ECO:0000259" key="1">
    <source>
        <dbReference type="PROSITE" id="PS51029"/>
    </source>
</evidence>
<gene>
    <name evidence="2" type="ORF">HHI36_013052</name>
</gene>
<dbReference type="PROSITE" id="PS51029">
    <property type="entry name" value="MADF"/>
    <property type="match status" value="1"/>
</dbReference>
<proteinExistence type="predicted"/>
<name>A0ABD2NH56_9CUCU</name>
<dbReference type="Proteomes" id="UP001516400">
    <property type="component" value="Unassembled WGS sequence"/>
</dbReference>
<dbReference type="EMBL" id="JABFTP020000103">
    <property type="protein sequence ID" value="KAL3277707.1"/>
    <property type="molecule type" value="Genomic_DNA"/>
</dbReference>
<dbReference type="SMART" id="SM00595">
    <property type="entry name" value="MADF"/>
    <property type="match status" value="1"/>
</dbReference>
<protein>
    <recommendedName>
        <fullName evidence="1">MADF domain-containing protein</fullName>
    </recommendedName>
</protein>
<keyword evidence="3" id="KW-1185">Reference proteome</keyword>
<organism evidence="2 3">
    <name type="scientific">Cryptolaemus montrouzieri</name>
    <dbReference type="NCBI Taxonomy" id="559131"/>
    <lineage>
        <taxon>Eukaryota</taxon>
        <taxon>Metazoa</taxon>
        <taxon>Ecdysozoa</taxon>
        <taxon>Arthropoda</taxon>
        <taxon>Hexapoda</taxon>
        <taxon>Insecta</taxon>
        <taxon>Pterygota</taxon>
        <taxon>Neoptera</taxon>
        <taxon>Endopterygota</taxon>
        <taxon>Coleoptera</taxon>
        <taxon>Polyphaga</taxon>
        <taxon>Cucujiformia</taxon>
        <taxon>Coccinelloidea</taxon>
        <taxon>Coccinellidae</taxon>
        <taxon>Scymninae</taxon>
        <taxon>Scymnini</taxon>
        <taxon>Cryptolaemus</taxon>
    </lineage>
</organism>
<dbReference type="InterPro" id="IPR039353">
    <property type="entry name" value="TF_Adf1"/>
</dbReference>
<reference evidence="2 3" key="1">
    <citation type="journal article" date="2021" name="BMC Biol.">
        <title>Horizontally acquired antibacterial genes associated with adaptive radiation of ladybird beetles.</title>
        <authorList>
            <person name="Li H.S."/>
            <person name="Tang X.F."/>
            <person name="Huang Y.H."/>
            <person name="Xu Z.Y."/>
            <person name="Chen M.L."/>
            <person name="Du X.Y."/>
            <person name="Qiu B.Y."/>
            <person name="Chen P.T."/>
            <person name="Zhang W."/>
            <person name="Slipinski A."/>
            <person name="Escalona H.E."/>
            <person name="Waterhouse R.M."/>
            <person name="Zwick A."/>
            <person name="Pang H."/>
        </authorList>
    </citation>
    <scope>NUCLEOTIDE SEQUENCE [LARGE SCALE GENOMIC DNA]</scope>
    <source>
        <strain evidence="2">SYSU2018</strain>
    </source>
</reference>